<gene>
    <name evidence="1" type="ORF">CEUSTIGMA_g13434.t1</name>
</gene>
<keyword evidence="2" id="KW-1185">Reference proteome</keyword>
<evidence type="ECO:0000313" key="1">
    <source>
        <dbReference type="EMBL" id="GAX86019.1"/>
    </source>
</evidence>
<dbReference type="Proteomes" id="UP000232323">
    <property type="component" value="Unassembled WGS sequence"/>
</dbReference>
<name>A0A250XST5_9CHLO</name>
<accession>A0A250XST5</accession>
<sequence length="99" mass="11422">MGHLRVRHKTSEQRDFLLLRELEDHINEPEIIQPNASVSPELYKSDLEMTREELEEVFVNNASPATYDNCCDLCAKTGALFTWSLRTNRREGAKDISNL</sequence>
<dbReference type="AlphaFoldDB" id="A0A250XST5"/>
<evidence type="ECO:0000313" key="2">
    <source>
        <dbReference type="Proteomes" id="UP000232323"/>
    </source>
</evidence>
<dbReference type="EMBL" id="BEGY01000216">
    <property type="protein sequence ID" value="GAX86019.1"/>
    <property type="molecule type" value="Genomic_DNA"/>
</dbReference>
<organism evidence="1 2">
    <name type="scientific">Chlamydomonas eustigma</name>
    <dbReference type="NCBI Taxonomy" id="1157962"/>
    <lineage>
        <taxon>Eukaryota</taxon>
        <taxon>Viridiplantae</taxon>
        <taxon>Chlorophyta</taxon>
        <taxon>core chlorophytes</taxon>
        <taxon>Chlorophyceae</taxon>
        <taxon>CS clade</taxon>
        <taxon>Chlamydomonadales</taxon>
        <taxon>Chlamydomonadaceae</taxon>
        <taxon>Chlamydomonas</taxon>
    </lineage>
</organism>
<comment type="caution">
    <text evidence="1">The sequence shown here is derived from an EMBL/GenBank/DDBJ whole genome shotgun (WGS) entry which is preliminary data.</text>
</comment>
<protein>
    <submittedName>
        <fullName evidence="1">Uncharacterized protein</fullName>
    </submittedName>
</protein>
<reference evidence="1 2" key="1">
    <citation type="submission" date="2017-08" db="EMBL/GenBank/DDBJ databases">
        <title>Acidophilic green algal genome provides insights into adaptation to an acidic environment.</title>
        <authorList>
            <person name="Hirooka S."/>
            <person name="Hirose Y."/>
            <person name="Kanesaki Y."/>
            <person name="Higuchi S."/>
            <person name="Fujiwara T."/>
            <person name="Onuma R."/>
            <person name="Era A."/>
            <person name="Ohbayashi R."/>
            <person name="Uzuka A."/>
            <person name="Nozaki H."/>
            <person name="Yoshikawa H."/>
            <person name="Miyagishima S.Y."/>
        </authorList>
    </citation>
    <scope>NUCLEOTIDE SEQUENCE [LARGE SCALE GENOMIC DNA]</scope>
    <source>
        <strain evidence="1 2">NIES-2499</strain>
    </source>
</reference>
<proteinExistence type="predicted"/>